<dbReference type="PROSITE" id="PS50995">
    <property type="entry name" value="HTH_MARR_2"/>
    <property type="match status" value="1"/>
</dbReference>
<evidence type="ECO:0000256" key="3">
    <source>
        <dbReference type="ARBA" id="ARBA00023125"/>
    </source>
</evidence>
<dbReference type="InterPro" id="IPR036388">
    <property type="entry name" value="WH-like_DNA-bd_sf"/>
</dbReference>
<dbReference type="GO" id="GO:0003700">
    <property type="term" value="F:DNA-binding transcription factor activity"/>
    <property type="evidence" value="ECO:0007669"/>
    <property type="project" value="InterPro"/>
</dbReference>
<dbReference type="SMART" id="SM00347">
    <property type="entry name" value="HTH_MARR"/>
    <property type="match status" value="1"/>
</dbReference>
<proteinExistence type="inferred from homology"/>
<keyword evidence="3" id="KW-0238">DNA-binding</keyword>
<protein>
    <recommendedName>
        <fullName evidence="6">HTH-type transcriptional regulator SarZ</fullName>
    </recommendedName>
    <alternativeName>
        <fullName evidence="7">Staphylococcal accessory regulator Z</fullName>
    </alternativeName>
</protein>
<evidence type="ECO:0000256" key="1">
    <source>
        <dbReference type="ARBA" id="ARBA00004496"/>
    </source>
</evidence>
<dbReference type="Proteomes" id="UP000823842">
    <property type="component" value="Unassembled WGS sequence"/>
</dbReference>
<dbReference type="Pfam" id="PF22381">
    <property type="entry name" value="Staph_reg_Sar_Rot"/>
    <property type="match status" value="1"/>
</dbReference>
<evidence type="ECO:0000256" key="4">
    <source>
        <dbReference type="ARBA" id="ARBA00023163"/>
    </source>
</evidence>
<comment type="subcellular location">
    <subcellularLocation>
        <location evidence="1">Cytoplasm</location>
    </subcellularLocation>
</comment>
<reference evidence="9" key="1">
    <citation type="journal article" date="2021" name="PeerJ">
        <title>Extensive microbial diversity within the chicken gut microbiome revealed by metagenomics and culture.</title>
        <authorList>
            <person name="Gilroy R."/>
            <person name="Ravi A."/>
            <person name="Getino M."/>
            <person name="Pursley I."/>
            <person name="Horton D.L."/>
            <person name="Alikhan N.F."/>
            <person name="Baker D."/>
            <person name="Gharbi K."/>
            <person name="Hall N."/>
            <person name="Watson M."/>
            <person name="Adriaenssens E.M."/>
            <person name="Foster-Nyarko E."/>
            <person name="Jarju S."/>
            <person name="Secka A."/>
            <person name="Antonio M."/>
            <person name="Oren A."/>
            <person name="Chaudhuri R.R."/>
            <person name="La Ragione R."/>
            <person name="Hildebrand F."/>
            <person name="Pallen M.J."/>
        </authorList>
    </citation>
    <scope>NUCLEOTIDE SEQUENCE</scope>
    <source>
        <strain evidence="9">ChiSjej1B19-5720</strain>
    </source>
</reference>
<dbReference type="SUPFAM" id="SSF46785">
    <property type="entry name" value="Winged helix' DNA-binding domain"/>
    <property type="match status" value="1"/>
</dbReference>
<comment type="similarity">
    <text evidence="5">Belongs to the SarZ family.</text>
</comment>
<dbReference type="GO" id="GO:0003677">
    <property type="term" value="F:DNA binding"/>
    <property type="evidence" value="ECO:0007669"/>
    <property type="project" value="UniProtKB-KW"/>
</dbReference>
<name>A0A9D2LTB3_9FIRM</name>
<evidence type="ECO:0000256" key="5">
    <source>
        <dbReference type="ARBA" id="ARBA00046337"/>
    </source>
</evidence>
<dbReference type="InterPro" id="IPR000835">
    <property type="entry name" value="HTH_MarR-typ"/>
</dbReference>
<dbReference type="Gene3D" id="1.10.10.10">
    <property type="entry name" value="Winged helix-like DNA-binding domain superfamily/Winged helix DNA-binding domain"/>
    <property type="match status" value="1"/>
</dbReference>
<keyword evidence="2" id="KW-0805">Transcription regulation</keyword>
<feature type="domain" description="HTH marR-type" evidence="8">
    <location>
        <begin position="1"/>
        <end position="137"/>
    </location>
</feature>
<organism evidence="9 10">
    <name type="scientific">Candidatus Blautia faecavium</name>
    <dbReference type="NCBI Taxonomy" id="2838487"/>
    <lineage>
        <taxon>Bacteria</taxon>
        <taxon>Bacillati</taxon>
        <taxon>Bacillota</taxon>
        <taxon>Clostridia</taxon>
        <taxon>Lachnospirales</taxon>
        <taxon>Lachnospiraceae</taxon>
        <taxon>Blautia</taxon>
    </lineage>
</organism>
<reference evidence="9" key="2">
    <citation type="submission" date="2021-04" db="EMBL/GenBank/DDBJ databases">
        <authorList>
            <person name="Gilroy R."/>
        </authorList>
    </citation>
    <scope>NUCLEOTIDE SEQUENCE</scope>
    <source>
        <strain evidence="9">ChiSjej1B19-5720</strain>
    </source>
</reference>
<evidence type="ECO:0000256" key="7">
    <source>
        <dbReference type="ARBA" id="ARBA00047207"/>
    </source>
</evidence>
<sequence length="144" mass="16712">MNYSLVALLYGMKFKKLLDIFLKPIENEYDLNKVDLQILFYLYSAGSLNTSKDIMELKLFTRGHISQSLGRLQKKGYVMIKQDMEDRRCTHNYLTSNVEEIINKLKSIFDQVQGILMKGVTEEEKKAVDSVVQKVNENINQVIL</sequence>
<comment type="caution">
    <text evidence="9">The sequence shown here is derived from an EMBL/GenBank/DDBJ whole genome shotgun (WGS) entry which is preliminary data.</text>
</comment>
<dbReference type="PANTHER" id="PTHR42756:SF1">
    <property type="entry name" value="TRANSCRIPTIONAL REPRESSOR OF EMRAB OPERON"/>
    <property type="match status" value="1"/>
</dbReference>
<evidence type="ECO:0000259" key="8">
    <source>
        <dbReference type="PROSITE" id="PS50995"/>
    </source>
</evidence>
<dbReference type="PANTHER" id="PTHR42756">
    <property type="entry name" value="TRANSCRIPTIONAL REGULATOR, MARR"/>
    <property type="match status" value="1"/>
</dbReference>
<dbReference type="InterPro" id="IPR036390">
    <property type="entry name" value="WH_DNA-bd_sf"/>
</dbReference>
<dbReference type="AlphaFoldDB" id="A0A9D2LTB3"/>
<dbReference type="InterPro" id="IPR055166">
    <property type="entry name" value="Transc_reg_Sar_Rot_HTH"/>
</dbReference>
<evidence type="ECO:0000313" key="10">
    <source>
        <dbReference type="Proteomes" id="UP000823842"/>
    </source>
</evidence>
<evidence type="ECO:0000256" key="2">
    <source>
        <dbReference type="ARBA" id="ARBA00023015"/>
    </source>
</evidence>
<accession>A0A9D2LTB3</accession>
<evidence type="ECO:0000313" key="9">
    <source>
        <dbReference type="EMBL" id="HJB28864.1"/>
    </source>
</evidence>
<gene>
    <name evidence="9" type="ORF">IAA06_08730</name>
</gene>
<keyword evidence="4" id="KW-0804">Transcription</keyword>
<evidence type="ECO:0000256" key="6">
    <source>
        <dbReference type="ARBA" id="ARBA00047188"/>
    </source>
</evidence>
<dbReference type="GO" id="GO:0005737">
    <property type="term" value="C:cytoplasm"/>
    <property type="evidence" value="ECO:0007669"/>
    <property type="project" value="UniProtKB-SubCell"/>
</dbReference>
<dbReference type="EMBL" id="DWYZ01000162">
    <property type="protein sequence ID" value="HJB28864.1"/>
    <property type="molecule type" value="Genomic_DNA"/>
</dbReference>
<dbReference type="PRINTS" id="PR00598">
    <property type="entry name" value="HTHMARR"/>
</dbReference>